<accession>A0A364N5L9</accession>
<evidence type="ECO:0000313" key="2">
    <source>
        <dbReference type="EMBL" id="RAR12199.1"/>
    </source>
</evidence>
<comment type="caution">
    <text evidence="2">The sequence shown here is derived from an EMBL/GenBank/DDBJ whole genome shotgun (WGS) entry which is preliminary data.</text>
</comment>
<dbReference type="Proteomes" id="UP000249619">
    <property type="component" value="Unassembled WGS sequence"/>
</dbReference>
<protein>
    <submittedName>
        <fullName evidence="2">Uncharacterized protein</fullName>
    </submittedName>
</protein>
<feature type="signal peptide" evidence="1">
    <location>
        <begin position="1"/>
        <end position="22"/>
    </location>
</feature>
<gene>
    <name evidence="2" type="ORF">DDE83_004204</name>
</gene>
<dbReference type="EMBL" id="QGDH01000051">
    <property type="protein sequence ID" value="RAR12199.1"/>
    <property type="molecule type" value="Genomic_DNA"/>
</dbReference>
<dbReference type="OrthoDB" id="3677120at2759"/>
<organism evidence="2 3">
    <name type="scientific">Stemphylium lycopersici</name>
    <name type="common">Tomato gray leaf spot disease fungus</name>
    <name type="synonym">Thyrospora lycopersici</name>
    <dbReference type="NCBI Taxonomy" id="183478"/>
    <lineage>
        <taxon>Eukaryota</taxon>
        <taxon>Fungi</taxon>
        <taxon>Dikarya</taxon>
        <taxon>Ascomycota</taxon>
        <taxon>Pezizomycotina</taxon>
        <taxon>Dothideomycetes</taxon>
        <taxon>Pleosporomycetidae</taxon>
        <taxon>Pleosporales</taxon>
        <taxon>Pleosporineae</taxon>
        <taxon>Pleosporaceae</taxon>
        <taxon>Stemphylium</taxon>
    </lineage>
</organism>
<keyword evidence="1" id="KW-0732">Signal</keyword>
<keyword evidence="3" id="KW-1185">Reference proteome</keyword>
<reference evidence="3" key="1">
    <citation type="submission" date="2018-05" db="EMBL/GenBank/DDBJ databases">
        <title>Draft genome sequence of Stemphylium lycopersici strain CIDEFI 213.</title>
        <authorList>
            <person name="Medina R."/>
            <person name="Franco M.E.E."/>
            <person name="Lucentini C.G."/>
            <person name="Saparrat M.C.N."/>
            <person name="Balatti P.A."/>
        </authorList>
    </citation>
    <scope>NUCLEOTIDE SEQUENCE [LARGE SCALE GENOMIC DNA]</scope>
    <source>
        <strain evidence="3">CIDEFI 213</strain>
    </source>
</reference>
<feature type="chain" id="PRO_5016874635" evidence="1">
    <location>
        <begin position="23"/>
        <end position="323"/>
    </location>
</feature>
<evidence type="ECO:0000256" key="1">
    <source>
        <dbReference type="SAM" id="SignalP"/>
    </source>
</evidence>
<evidence type="ECO:0000313" key="3">
    <source>
        <dbReference type="Proteomes" id="UP000249619"/>
    </source>
</evidence>
<sequence length="323" mass="35633">MMNYVLPLLPMLAAMGAHPAMGAPSPLAPRQEDWDGTQTGGIYCERRLQPNWDDCSAIMSGNRAFGEGEDPNFNVCVDQNYCRIWKQGNCRISFCNNEPDLQCDPASTWGSRARAIEDGCKSQDMGGYQSKPPPQEWTEVAIRLNTNWRVLSDQLAYQEMSVEENKAELQALYDSIESVKPGSEPDGLQIRQADRFSDAVTSYNAYKPGSAVWVAQVKDDGAYTVQTSKSETFGVTASVSIGASAWDAVSAEIGVSASYSETITSSVSVTLNINCGSGFGQVYWRPFFDQYEGTLESNGQRVRIWVPKNTEASRMNYDYQCTG</sequence>
<dbReference type="AlphaFoldDB" id="A0A364N5L9"/>
<name>A0A364N5L9_STELY</name>
<proteinExistence type="predicted"/>